<dbReference type="EMBL" id="VUMU01000015">
    <property type="protein sequence ID" value="MST58793.1"/>
    <property type="molecule type" value="Genomic_DNA"/>
</dbReference>
<name>A0A6L5YLD9_9FIRM</name>
<protein>
    <submittedName>
        <fullName evidence="1">Uncharacterized protein</fullName>
    </submittedName>
</protein>
<organism evidence="1 2">
    <name type="scientific">Waltera intestinalis</name>
    <dbReference type="NCBI Taxonomy" id="2606635"/>
    <lineage>
        <taxon>Bacteria</taxon>
        <taxon>Bacillati</taxon>
        <taxon>Bacillota</taxon>
        <taxon>Clostridia</taxon>
        <taxon>Lachnospirales</taxon>
        <taxon>Lachnospiraceae</taxon>
        <taxon>Waltera</taxon>
    </lineage>
</organism>
<dbReference type="Proteomes" id="UP000476055">
    <property type="component" value="Unassembled WGS sequence"/>
</dbReference>
<dbReference type="RefSeq" id="WP_154497280.1">
    <property type="nucleotide sequence ID" value="NZ_VUMU01000015.1"/>
</dbReference>
<reference evidence="1 2" key="1">
    <citation type="submission" date="2019-08" db="EMBL/GenBank/DDBJ databases">
        <title>In-depth cultivation of the pig gut microbiome towards novel bacterial diversity and tailored functional studies.</title>
        <authorList>
            <person name="Wylensek D."/>
            <person name="Hitch T.C.A."/>
            <person name="Clavel T."/>
        </authorList>
    </citation>
    <scope>NUCLEOTIDE SEQUENCE [LARGE SCALE GENOMIC DNA]</scope>
    <source>
        <strain evidence="1 2">WCA3-601-WT-6H</strain>
    </source>
</reference>
<evidence type="ECO:0000313" key="2">
    <source>
        <dbReference type="Proteomes" id="UP000476055"/>
    </source>
</evidence>
<evidence type="ECO:0000313" key="1">
    <source>
        <dbReference type="EMBL" id="MST58793.1"/>
    </source>
</evidence>
<keyword evidence="2" id="KW-1185">Reference proteome</keyword>
<gene>
    <name evidence="1" type="ORF">FYJ59_11200</name>
</gene>
<dbReference type="AlphaFoldDB" id="A0A6L5YLD9"/>
<proteinExistence type="predicted"/>
<sequence length="601" mass="69599">MSSSIKTNQLVCFIDRKQFADCYDVYYLETIDKYIKRGAYILDVAELDYDIKSIKFESGKRVYLLLQKNPDNKDKLKSLLLGIEDGDKYSIGKVDVSELSDDIIVQLLLNALGSYDSEFLKFNNLTGHLYCFHTDWIKHGKEKNADVIWRVPCLELSVTKEMCLNLNVRTFTSELLRNRITFTKKKFEDYPKYVFAANNTLRRRLKDDNEICFIMRQIDGTKTEIPFLDLQNIAKFQHTKMGVLNSVLNTFNEKYSDMCKIEFACKEISSRLDYSKSVQKENAKRIKDVLEEKGVQLIDQIGDEYSAIFTDNIKSLLESKYDIRPTIGKRVSKDKLNIMIIHNAEYYNGVNDPHDKAYKDAAVQHITFEDFSDSSEFAIATVIHEIIIKKDIQERKLSLFDWSKLGFEESVSFGIEAEIDEIKRYFFITVNPDGDFNIKEQELTLFEMDEYTEMVEIFEQVRTNSEMVKGVIRFADGSINVIKDAGIFTVPEIGDIAKLLDNGDNKFRGRERREELLSSCLDIKMYGDDGRCYYFVGTIGEGMRQNIQRACVIRSVEGYAGAEVKFAQMLPMMNVTFIHNGQLTVLPFPFKYLREYVNSML</sequence>
<comment type="caution">
    <text evidence="1">The sequence shown here is derived from an EMBL/GenBank/DDBJ whole genome shotgun (WGS) entry which is preliminary data.</text>
</comment>
<accession>A0A6L5YLD9</accession>